<accession>A0A5E6RGV4</accession>
<gene>
    <name evidence="2" type="ORF">PS652_01623</name>
    <name evidence="1" type="ORF">PS652_02099</name>
</gene>
<evidence type="ECO:0000313" key="1">
    <source>
        <dbReference type="EMBL" id="CAK9889270.1"/>
    </source>
</evidence>
<proteinExistence type="predicted"/>
<reference evidence="1 3" key="2">
    <citation type="submission" date="2024-03" db="EMBL/GenBank/DDBJ databases">
        <authorList>
            <person name="Alaster D. Moffat"/>
            <person name="Govind Chandra"/>
            <person name="Andrew W. Truman"/>
        </authorList>
    </citation>
    <scope>NUCLEOTIDE SEQUENCE [LARGE SCALE GENOMIC DNA]</scope>
    <source>
        <strain evidence="1">PS652</strain>
    </source>
</reference>
<sequence>MFKMNALVPELIVSDLQCSRAFIARRAVFVPAHKETRR</sequence>
<dbReference type="Proteomes" id="UP000326595">
    <property type="component" value="Chromosome"/>
</dbReference>
<dbReference type="AlphaFoldDB" id="A0A5E6RGV4"/>
<dbReference type="EMBL" id="OZ024668">
    <property type="protein sequence ID" value="CAK9889270.1"/>
    <property type="molecule type" value="Genomic_DNA"/>
</dbReference>
<reference evidence="2" key="1">
    <citation type="submission" date="2019-09" db="EMBL/GenBank/DDBJ databases">
        <authorList>
            <person name="Chandra G."/>
            <person name="Truman W A."/>
        </authorList>
    </citation>
    <scope>NUCLEOTIDE SEQUENCE [LARGE SCALE GENOMIC DNA]</scope>
    <source>
        <strain evidence="2">PS652</strain>
    </source>
</reference>
<organism evidence="2">
    <name type="scientific">Pseudomonas fluorescens</name>
    <dbReference type="NCBI Taxonomy" id="294"/>
    <lineage>
        <taxon>Bacteria</taxon>
        <taxon>Pseudomonadati</taxon>
        <taxon>Pseudomonadota</taxon>
        <taxon>Gammaproteobacteria</taxon>
        <taxon>Pseudomonadales</taxon>
        <taxon>Pseudomonadaceae</taxon>
        <taxon>Pseudomonas</taxon>
    </lineage>
</organism>
<name>A0A5E6RGV4_PSEFL</name>
<evidence type="ECO:0000313" key="3">
    <source>
        <dbReference type="Proteomes" id="UP000326595"/>
    </source>
</evidence>
<protein>
    <submittedName>
        <fullName evidence="2">Uncharacterized protein</fullName>
    </submittedName>
</protein>
<dbReference type="EMBL" id="CABVHG010000007">
    <property type="protein sequence ID" value="VVM67897.1"/>
    <property type="molecule type" value="Genomic_DNA"/>
</dbReference>
<evidence type="ECO:0000313" key="2">
    <source>
        <dbReference type="EMBL" id="VVM67897.1"/>
    </source>
</evidence>